<evidence type="ECO:0000259" key="8">
    <source>
        <dbReference type="PROSITE" id="PS50221"/>
    </source>
</evidence>
<feature type="transmembrane region" description="Helical" evidence="7">
    <location>
        <begin position="782"/>
        <end position="805"/>
    </location>
</feature>
<dbReference type="AlphaFoldDB" id="A0A672ZWC9"/>
<keyword evidence="5 7" id="KW-0472">Membrane</keyword>
<evidence type="ECO:0000256" key="5">
    <source>
        <dbReference type="ARBA" id="ARBA00023136"/>
    </source>
</evidence>
<dbReference type="Gene3D" id="1.20.1070.10">
    <property type="entry name" value="Rhodopsin 7-helix transmembrane proteins"/>
    <property type="match status" value="1"/>
</dbReference>
<dbReference type="Pfam" id="PF00002">
    <property type="entry name" value="7tm_2"/>
    <property type="match status" value="1"/>
</dbReference>
<dbReference type="InterPro" id="IPR017981">
    <property type="entry name" value="GPCR_2-like_7TM"/>
</dbReference>
<reference evidence="10" key="1">
    <citation type="submission" date="2019-06" db="EMBL/GenBank/DDBJ databases">
        <authorList>
            <consortium name="Wellcome Sanger Institute Data Sharing"/>
        </authorList>
    </citation>
    <scope>NUCLEOTIDE SEQUENCE [LARGE SCALE GENOMIC DNA]</scope>
</reference>
<dbReference type="InterPro" id="IPR013320">
    <property type="entry name" value="ConA-like_dom_sf"/>
</dbReference>
<dbReference type="GO" id="GO:0007166">
    <property type="term" value="P:cell surface receptor signaling pathway"/>
    <property type="evidence" value="ECO:0007669"/>
    <property type="project" value="InterPro"/>
</dbReference>
<keyword evidence="6" id="KW-1015">Disulfide bond</keyword>
<organism evidence="10 11">
    <name type="scientific">Sphaeramia orbicularis</name>
    <name type="common">orbiculate cardinalfish</name>
    <dbReference type="NCBI Taxonomy" id="375764"/>
    <lineage>
        <taxon>Eukaryota</taxon>
        <taxon>Metazoa</taxon>
        <taxon>Chordata</taxon>
        <taxon>Craniata</taxon>
        <taxon>Vertebrata</taxon>
        <taxon>Euteleostomi</taxon>
        <taxon>Actinopterygii</taxon>
        <taxon>Neopterygii</taxon>
        <taxon>Teleostei</taxon>
        <taxon>Neoteleostei</taxon>
        <taxon>Acanthomorphata</taxon>
        <taxon>Gobiaria</taxon>
        <taxon>Kurtiformes</taxon>
        <taxon>Apogonoidei</taxon>
        <taxon>Apogonidae</taxon>
        <taxon>Apogoninae</taxon>
        <taxon>Sphaeramia</taxon>
    </lineage>
</organism>
<accession>A0A672ZWC9</accession>
<keyword evidence="2 7" id="KW-0812">Transmembrane</keyword>
<comment type="subcellular location">
    <subcellularLocation>
        <location evidence="1">Membrane</location>
        <topology evidence="1">Multi-pass membrane protein</topology>
    </subcellularLocation>
</comment>
<dbReference type="Gene3D" id="2.60.120.200">
    <property type="match status" value="1"/>
</dbReference>
<gene>
    <name evidence="10" type="primary">adgrd1</name>
</gene>
<dbReference type="GO" id="GO:0004930">
    <property type="term" value="F:G protein-coupled receptor activity"/>
    <property type="evidence" value="ECO:0007669"/>
    <property type="project" value="InterPro"/>
</dbReference>
<dbReference type="PANTHER" id="PTHR12011">
    <property type="entry name" value="ADHESION G-PROTEIN COUPLED RECEPTOR"/>
    <property type="match status" value="1"/>
</dbReference>
<feature type="transmembrane region" description="Helical" evidence="7">
    <location>
        <begin position="600"/>
        <end position="618"/>
    </location>
</feature>
<evidence type="ECO:0000256" key="3">
    <source>
        <dbReference type="ARBA" id="ARBA00022729"/>
    </source>
</evidence>
<feature type="domain" description="G-protein coupled receptors family 2 profile 2" evidence="9">
    <location>
        <begin position="562"/>
        <end position="806"/>
    </location>
</feature>
<keyword evidence="4 7" id="KW-1133">Transmembrane helix</keyword>
<dbReference type="GO" id="GO:0007189">
    <property type="term" value="P:adenylate cyclase-activating G protein-coupled receptor signaling pathway"/>
    <property type="evidence" value="ECO:0007669"/>
    <property type="project" value="TreeGrafter"/>
</dbReference>
<dbReference type="PROSITE" id="PS50221">
    <property type="entry name" value="GAIN_B"/>
    <property type="match status" value="1"/>
</dbReference>
<dbReference type="Pfam" id="PF13385">
    <property type="entry name" value="Laminin_G_3"/>
    <property type="match status" value="1"/>
</dbReference>
<evidence type="ECO:0000256" key="1">
    <source>
        <dbReference type="ARBA" id="ARBA00004141"/>
    </source>
</evidence>
<keyword evidence="11" id="KW-1185">Reference proteome</keyword>
<dbReference type="GO" id="GO:0005886">
    <property type="term" value="C:plasma membrane"/>
    <property type="evidence" value="ECO:0007669"/>
    <property type="project" value="TreeGrafter"/>
</dbReference>
<dbReference type="InterPro" id="IPR046338">
    <property type="entry name" value="GAIN_dom_sf"/>
</dbReference>
<dbReference type="FunFam" id="2.60.120.200:FF:000314">
    <property type="entry name" value="Adhesion G-protein coupled receptor D1"/>
    <property type="match status" value="1"/>
</dbReference>
<evidence type="ECO:0000313" key="11">
    <source>
        <dbReference type="Proteomes" id="UP000472271"/>
    </source>
</evidence>
<dbReference type="InterPro" id="IPR057244">
    <property type="entry name" value="GAIN_B"/>
</dbReference>
<dbReference type="InterPro" id="IPR000203">
    <property type="entry name" value="GPS"/>
</dbReference>
<protein>
    <submittedName>
        <fullName evidence="10">Adhesion G protein-coupled receptor D1</fullName>
    </submittedName>
</protein>
<dbReference type="InterPro" id="IPR017983">
    <property type="entry name" value="GPCR_2_secretin-like_CS"/>
</dbReference>
<proteinExistence type="predicted"/>
<dbReference type="SUPFAM" id="SSF49899">
    <property type="entry name" value="Concanavalin A-like lectins/glucanases"/>
    <property type="match status" value="1"/>
</dbReference>
<reference evidence="10" key="2">
    <citation type="submission" date="2025-08" db="UniProtKB">
        <authorList>
            <consortium name="Ensembl"/>
        </authorList>
    </citation>
    <scope>IDENTIFICATION</scope>
</reference>
<dbReference type="Gene3D" id="2.60.220.50">
    <property type="match status" value="1"/>
</dbReference>
<dbReference type="PANTHER" id="PTHR12011:SF216">
    <property type="entry name" value="ADHESION G-PROTEIN COUPLED RECEPTOR D1"/>
    <property type="match status" value="1"/>
</dbReference>
<evidence type="ECO:0000256" key="2">
    <source>
        <dbReference type="ARBA" id="ARBA00022692"/>
    </source>
</evidence>
<dbReference type="PROSITE" id="PS00650">
    <property type="entry name" value="G_PROTEIN_RECEP_F2_2"/>
    <property type="match status" value="1"/>
</dbReference>
<feature type="transmembrane region" description="Helical" evidence="7">
    <location>
        <begin position="755"/>
        <end position="776"/>
    </location>
</feature>
<feature type="transmembrane region" description="Helical" evidence="7">
    <location>
        <begin position="630"/>
        <end position="648"/>
    </location>
</feature>
<dbReference type="Ensembl" id="ENSSORT00005021947.1">
    <property type="protein sequence ID" value="ENSSORP00005021304.1"/>
    <property type="gene ID" value="ENSSORG00005008671.1"/>
</dbReference>
<feature type="domain" description="GAIN-B" evidence="8">
    <location>
        <begin position="376"/>
        <end position="553"/>
    </location>
</feature>
<reference evidence="10" key="3">
    <citation type="submission" date="2025-09" db="UniProtKB">
        <authorList>
            <consortium name="Ensembl"/>
        </authorList>
    </citation>
    <scope>IDENTIFICATION</scope>
</reference>
<dbReference type="SMART" id="SM00303">
    <property type="entry name" value="GPS"/>
    <property type="match status" value="1"/>
</dbReference>
<feature type="transmembrane region" description="Helical" evidence="7">
    <location>
        <begin position="669"/>
        <end position="688"/>
    </location>
</feature>
<evidence type="ECO:0000259" key="9">
    <source>
        <dbReference type="PROSITE" id="PS50261"/>
    </source>
</evidence>
<dbReference type="PRINTS" id="PR00249">
    <property type="entry name" value="GPCRSECRETIN"/>
</dbReference>
<evidence type="ECO:0000256" key="7">
    <source>
        <dbReference type="SAM" id="Phobius"/>
    </source>
</evidence>
<feature type="transmembrane region" description="Helical" evidence="7">
    <location>
        <begin position="565"/>
        <end position="588"/>
    </location>
</feature>
<evidence type="ECO:0000313" key="10">
    <source>
        <dbReference type="Ensembl" id="ENSSORP00005021304.1"/>
    </source>
</evidence>
<evidence type="ECO:0000256" key="6">
    <source>
        <dbReference type="ARBA" id="ARBA00023157"/>
    </source>
</evidence>
<dbReference type="Pfam" id="PF01825">
    <property type="entry name" value="GPS"/>
    <property type="match status" value="1"/>
</dbReference>
<keyword evidence="3" id="KW-0732">Signal</keyword>
<dbReference type="InterPro" id="IPR000832">
    <property type="entry name" value="GPCR_2_secretin-like"/>
</dbReference>
<dbReference type="Proteomes" id="UP000472271">
    <property type="component" value="Chromosome 9"/>
</dbReference>
<dbReference type="FunFam" id="1.20.1070.10:FF:000073">
    <property type="entry name" value="Adhesion G-protein coupled receptor D1"/>
    <property type="match status" value="1"/>
</dbReference>
<evidence type="ECO:0000256" key="4">
    <source>
        <dbReference type="ARBA" id="ARBA00022989"/>
    </source>
</evidence>
<dbReference type="PROSITE" id="PS50261">
    <property type="entry name" value="G_PROTEIN_RECEP_F2_4"/>
    <property type="match status" value="1"/>
</dbReference>
<name>A0A672ZWC9_9TELE</name>
<sequence>QVLINFWKAGDIVLMFPYCSELCSLITCHCLQVLATASHYWPLDDVNGIHELWDRIGKRPALRIHNHTVLPSSHNSSYVYTNDSAYTNISATVDIVEGMVNKGIFLNGDNGGTFLHFGNYQNTCISDPTLCGPEGITFSFFWKNHEAESRFAVASGGKVISNGFSVFTNPYGGYVEFYTRGNNHRWKANISVPGPFWTHILFTWTKISGLKVYINGTFTVGDSTGSISENYGDPHPDLVIGTGNGRSYSHYVTGAFDEFVIWERALSPDEILLYYNAAIGRTSETTAKYFLSFYNMAHLLYCFLPVDPRLKSNFRPYTHYIPSTAFMHNNKILNCTTFVVSFSLRSPHIYDPPLIIQIGLVLTSWFVSLLCFSQCFTLFLTSNPADYSLMKFPQNYNLPHYRFPTEGKNYISVPGEAFTMQCEHKYCKLKMFSNLSVMINEATDFKDHKIQVASCLISLKVEPSPALSVNLSGAPLIKIVLTHALVRTDTHIFTDCSCTLLLYLIFFSFLNSSNEGVWSNEGCVRSEGNMTYSVCLCNHLTNFAILMQVVPIELTTGHRVALSTIGYVGCSISIFCLAITLVTFAVLSSVSTIRNQRYHIHANLSFAILVAEILLLISARFDPGTLPCKIMAVLLHFFFLSAFAWMLVEGLHLYSMVVKVFGSEGSKHFYYYGIGWGSPLLICVVSMTSALDSYGEVDNCWLSLKNGAIWAFVAPALFVIVVNIGILISVTRIISRISGENYKVHGDANAVKLTAKAVAVLLPILGISWIFGVLAVNTHSLAFLYIFAIFNSLQGFFVFLFHCLLNSEVRAAFKHKTKVWSLTSSSIRNINVKPFNSDIMNGNKEGVTPTKMNTWDKSTNSANRIDLSAV</sequence>
<feature type="transmembrane region" description="Helical" evidence="7">
    <location>
        <begin position="708"/>
        <end position="734"/>
    </location>
</feature>